<feature type="region of interest" description="Disordered" evidence="1">
    <location>
        <begin position="1"/>
        <end position="20"/>
    </location>
</feature>
<gene>
    <name evidence="2" type="ORF">ECRASSUSDP1_LOCUS17118</name>
</gene>
<reference evidence="2" key="1">
    <citation type="submission" date="2023-07" db="EMBL/GenBank/DDBJ databases">
        <authorList>
            <consortium name="AG Swart"/>
            <person name="Singh M."/>
            <person name="Singh A."/>
            <person name="Seah K."/>
            <person name="Emmerich C."/>
        </authorList>
    </citation>
    <scope>NUCLEOTIDE SEQUENCE</scope>
    <source>
        <strain evidence="2">DP1</strain>
    </source>
</reference>
<proteinExistence type="predicted"/>
<feature type="compositionally biased region" description="Basic and acidic residues" evidence="1">
    <location>
        <begin position="1"/>
        <end position="11"/>
    </location>
</feature>
<dbReference type="EMBL" id="CAMPGE010017258">
    <property type="protein sequence ID" value="CAI2375754.1"/>
    <property type="molecule type" value="Genomic_DNA"/>
</dbReference>
<protein>
    <submittedName>
        <fullName evidence="2">Uncharacterized protein</fullName>
    </submittedName>
</protein>
<organism evidence="2 3">
    <name type="scientific">Euplotes crassus</name>
    <dbReference type="NCBI Taxonomy" id="5936"/>
    <lineage>
        <taxon>Eukaryota</taxon>
        <taxon>Sar</taxon>
        <taxon>Alveolata</taxon>
        <taxon>Ciliophora</taxon>
        <taxon>Intramacronucleata</taxon>
        <taxon>Spirotrichea</taxon>
        <taxon>Hypotrichia</taxon>
        <taxon>Euplotida</taxon>
        <taxon>Euplotidae</taxon>
        <taxon>Moneuplotes</taxon>
    </lineage>
</organism>
<keyword evidence="3" id="KW-1185">Reference proteome</keyword>
<evidence type="ECO:0000313" key="2">
    <source>
        <dbReference type="EMBL" id="CAI2375754.1"/>
    </source>
</evidence>
<accession>A0AAD2CZU3</accession>
<evidence type="ECO:0000256" key="1">
    <source>
        <dbReference type="SAM" id="MobiDB-lite"/>
    </source>
</evidence>
<comment type="caution">
    <text evidence="2">The sequence shown here is derived from an EMBL/GenBank/DDBJ whole genome shotgun (WGS) entry which is preliminary data.</text>
</comment>
<dbReference type="Proteomes" id="UP001295684">
    <property type="component" value="Unassembled WGS sequence"/>
</dbReference>
<sequence length="220" mass="24177">MSLEEKKDKPAALKLSSASFVPKNLKKKTETLANSVPPAQAIAPSAPNGQMGLGVLPIGIQERTPEKNANVMPFPSLLGGTPPMGLNGMAPLVGGPMKPPPLLFSHPDNVSILPLLNSANTAAPKEKKEHLRYSVEVMMAMKDQCKEKPGDMGKLDFPTKQTKKAKIEFKGRPRKYSNWKVHEPKFKKVVKRKMTVNKKRHNARDWLSSDQRTFVCTGGS</sequence>
<name>A0AAD2CZU3_EUPCR</name>
<evidence type="ECO:0000313" key="3">
    <source>
        <dbReference type="Proteomes" id="UP001295684"/>
    </source>
</evidence>
<dbReference type="AlphaFoldDB" id="A0AAD2CZU3"/>